<dbReference type="EMBL" id="WNWR01000005">
    <property type="protein sequence ID" value="KAE9994558.1"/>
    <property type="molecule type" value="Genomic_DNA"/>
</dbReference>
<accession>A0A8H3VVH1</accession>
<sequence length="346" mass="38618">MGFADPKWRSPAANNVFVAFTAVAVWSCIPLTIRLMVTLKHRRGLYFWSIIVTSWGLCIRALGYMLTFLVPNSPWYLGTILAQAGWVAMVSGFSTVLYSRLNLIMENQTTRRRILIMIVLNGLVFHTAMVTISVGSAAVRNTKPGHPQPAWGRANTPLERIQIIVFSGQECLLSFFYVRAAYQYLRSRFVQRGKIRKTMCLLLGVQVIIIIVDIALIAVDFADLLMLKLFIHSFIYSVKLELEFVVLNQLVELSQMGVPGLPSFSNSDGTTPGGESTRHLGGKTLDWTPTQSPRPESLTFGGRDSMSKRPTMIQRTSSTLEQIPESRAIDVKSFLDLDKIGVIPST</sequence>
<comment type="caution">
    <text evidence="4">The sequence shown here is derived from an EMBL/GenBank/DDBJ whole genome shotgun (WGS) entry which is preliminary data.</text>
</comment>
<evidence type="ECO:0000313" key="5">
    <source>
        <dbReference type="Proteomes" id="UP000490939"/>
    </source>
</evidence>
<feature type="transmembrane region" description="Helical" evidence="2">
    <location>
        <begin position="75"/>
        <end position="98"/>
    </location>
</feature>
<feature type="region of interest" description="Disordered" evidence="1">
    <location>
        <begin position="264"/>
        <end position="309"/>
    </location>
</feature>
<dbReference type="PANTHER" id="PTHR37013">
    <property type="entry name" value="INTEGRAL MEMBRANE PROTEIN (AFU_ORTHOLOGUE AFUA_1G05950)-RELATED"/>
    <property type="match status" value="1"/>
</dbReference>
<reference evidence="4 5" key="1">
    <citation type="submission" date="2019-07" db="EMBL/GenBank/DDBJ databases">
        <title>Venturia inaequalis Genome Resource.</title>
        <authorList>
            <person name="Lichtner F.J."/>
        </authorList>
    </citation>
    <scope>NUCLEOTIDE SEQUENCE [LARGE SCALE GENOMIC DNA]</scope>
    <source>
        <strain evidence="4 5">DMI_063113</strain>
    </source>
</reference>
<protein>
    <recommendedName>
        <fullName evidence="3">DUF7703 domain-containing protein</fullName>
    </recommendedName>
</protein>
<evidence type="ECO:0000256" key="2">
    <source>
        <dbReference type="SAM" id="Phobius"/>
    </source>
</evidence>
<dbReference type="InterPro" id="IPR056120">
    <property type="entry name" value="DUF7703"/>
</dbReference>
<organism evidence="4 5">
    <name type="scientific">Venturia inaequalis</name>
    <name type="common">Apple scab fungus</name>
    <dbReference type="NCBI Taxonomy" id="5025"/>
    <lineage>
        <taxon>Eukaryota</taxon>
        <taxon>Fungi</taxon>
        <taxon>Dikarya</taxon>
        <taxon>Ascomycota</taxon>
        <taxon>Pezizomycotina</taxon>
        <taxon>Dothideomycetes</taxon>
        <taxon>Pleosporomycetidae</taxon>
        <taxon>Venturiales</taxon>
        <taxon>Venturiaceae</taxon>
        <taxon>Venturia</taxon>
    </lineage>
</organism>
<evidence type="ECO:0000259" key="3">
    <source>
        <dbReference type="Pfam" id="PF24802"/>
    </source>
</evidence>
<dbReference type="PANTHER" id="PTHR37013:SF4">
    <property type="entry name" value="INTEGRAL MEMBRANE PROTEIN"/>
    <property type="match status" value="1"/>
</dbReference>
<keyword evidence="2" id="KW-1133">Transmembrane helix</keyword>
<feature type="domain" description="DUF7703" evidence="3">
    <location>
        <begin position="13"/>
        <end position="257"/>
    </location>
</feature>
<feature type="transmembrane region" description="Helical" evidence="2">
    <location>
        <begin position="118"/>
        <end position="140"/>
    </location>
</feature>
<feature type="transmembrane region" description="Helical" evidence="2">
    <location>
        <begin position="160"/>
        <end position="178"/>
    </location>
</feature>
<name>A0A8H3VVH1_VENIN</name>
<evidence type="ECO:0000256" key="1">
    <source>
        <dbReference type="SAM" id="MobiDB-lite"/>
    </source>
</evidence>
<dbReference type="AlphaFoldDB" id="A0A8H3VVH1"/>
<dbReference type="Proteomes" id="UP000490939">
    <property type="component" value="Unassembled WGS sequence"/>
</dbReference>
<evidence type="ECO:0000313" key="4">
    <source>
        <dbReference type="EMBL" id="KAE9994558.1"/>
    </source>
</evidence>
<feature type="transmembrane region" description="Helical" evidence="2">
    <location>
        <begin position="45"/>
        <end position="69"/>
    </location>
</feature>
<proteinExistence type="predicted"/>
<keyword evidence="5" id="KW-1185">Reference proteome</keyword>
<feature type="transmembrane region" description="Helical" evidence="2">
    <location>
        <begin position="12"/>
        <end position="33"/>
    </location>
</feature>
<feature type="compositionally biased region" description="Polar residues" evidence="1">
    <location>
        <begin position="264"/>
        <end position="274"/>
    </location>
</feature>
<feature type="transmembrane region" description="Helical" evidence="2">
    <location>
        <begin position="199"/>
        <end position="219"/>
    </location>
</feature>
<keyword evidence="2" id="KW-0812">Transmembrane</keyword>
<keyword evidence="2" id="KW-0472">Membrane</keyword>
<gene>
    <name evidence="4" type="ORF">EG327_008071</name>
</gene>
<dbReference type="Pfam" id="PF24802">
    <property type="entry name" value="DUF7703"/>
    <property type="match status" value="1"/>
</dbReference>